<dbReference type="NCBIfam" id="TIGR01489">
    <property type="entry name" value="DKMTPPase-SF"/>
    <property type="match status" value="1"/>
</dbReference>
<dbReference type="InterPro" id="IPR036412">
    <property type="entry name" value="HAD-like_sf"/>
</dbReference>
<protein>
    <recommendedName>
        <fullName evidence="7">Pyridoxal phosphate phosphatase PHOSPHO2</fullName>
    </recommendedName>
</protein>
<dbReference type="PANTHER" id="PTHR20889:SF12">
    <property type="entry name" value="LP01149P"/>
    <property type="match status" value="1"/>
</dbReference>
<keyword evidence="6" id="KW-1185">Reference proteome</keyword>
<dbReference type="GO" id="GO:0046872">
    <property type="term" value="F:metal ion binding"/>
    <property type="evidence" value="ECO:0007669"/>
    <property type="project" value="UniProtKB-KW"/>
</dbReference>
<sequence length="260" mass="28835">MSSSTLAKRLFVFDFDWTLIECDSDNWVFQHLNKDLYQVQLESVGKDTDMIEALTLMKAHGSELHILSDANTVYIETILKAHKINHLFTSILTNPAKFDDQGRLNVVRFHGLDKAPHGCHLPCEPNLCKGQELQKLIDSQDWDQVIYMGDSTNDFCPSTQLQSTDVVLARKGLLLESHITKSPELVKGEVVYWENAQDVLAATKIILKIDSTPSISSSSSTTSLSTIVASNTMIPSSKSTSSLSAVESEDSKLFARTIKA</sequence>
<proteinExistence type="predicted"/>
<comment type="caution">
    <text evidence="5">The sequence shown here is derived from an EMBL/GenBank/DDBJ whole genome shotgun (WGS) entry which is preliminary data.</text>
</comment>
<evidence type="ECO:0000313" key="5">
    <source>
        <dbReference type="EMBL" id="KAF9334708.1"/>
    </source>
</evidence>
<dbReference type="SUPFAM" id="SSF56784">
    <property type="entry name" value="HAD-like"/>
    <property type="match status" value="1"/>
</dbReference>
<keyword evidence="3" id="KW-0378">Hydrolase</keyword>
<dbReference type="Pfam" id="PF06888">
    <property type="entry name" value="Put_Phosphatase"/>
    <property type="match status" value="1"/>
</dbReference>
<accession>A0A9P5SRE7</accession>
<dbReference type="Proteomes" id="UP000696485">
    <property type="component" value="Unassembled WGS sequence"/>
</dbReference>
<dbReference type="InterPro" id="IPR016965">
    <property type="entry name" value="Pase_PHOSPHO-typ"/>
</dbReference>
<dbReference type="NCBIfam" id="TIGR01488">
    <property type="entry name" value="HAD-SF-IB"/>
    <property type="match status" value="1"/>
</dbReference>
<name>A0A9P5SRE7_9FUNG</name>
<keyword evidence="4" id="KW-0460">Magnesium</keyword>
<keyword evidence="2" id="KW-0479">Metal-binding</keyword>
<evidence type="ECO:0000256" key="2">
    <source>
        <dbReference type="ARBA" id="ARBA00022723"/>
    </source>
</evidence>
<dbReference type="PANTHER" id="PTHR20889">
    <property type="entry name" value="PHOSPHATASE, ORPHAN 1, 2"/>
    <property type="match status" value="1"/>
</dbReference>
<evidence type="ECO:0000256" key="1">
    <source>
        <dbReference type="ARBA" id="ARBA00001946"/>
    </source>
</evidence>
<gene>
    <name evidence="5" type="ORF">BG006_001683</name>
</gene>
<evidence type="ECO:0000256" key="3">
    <source>
        <dbReference type="ARBA" id="ARBA00022801"/>
    </source>
</evidence>
<dbReference type="InterPro" id="IPR006384">
    <property type="entry name" value="HAD_hydro_PyrdxlP_Pase-like"/>
</dbReference>
<evidence type="ECO:0008006" key="7">
    <source>
        <dbReference type="Google" id="ProtNLM"/>
    </source>
</evidence>
<evidence type="ECO:0000313" key="6">
    <source>
        <dbReference type="Proteomes" id="UP000696485"/>
    </source>
</evidence>
<dbReference type="Gene3D" id="3.40.50.1000">
    <property type="entry name" value="HAD superfamily/HAD-like"/>
    <property type="match status" value="1"/>
</dbReference>
<organism evidence="5 6">
    <name type="scientific">Podila minutissima</name>
    <dbReference type="NCBI Taxonomy" id="64525"/>
    <lineage>
        <taxon>Eukaryota</taxon>
        <taxon>Fungi</taxon>
        <taxon>Fungi incertae sedis</taxon>
        <taxon>Mucoromycota</taxon>
        <taxon>Mortierellomycotina</taxon>
        <taxon>Mortierellomycetes</taxon>
        <taxon>Mortierellales</taxon>
        <taxon>Mortierellaceae</taxon>
        <taxon>Podila</taxon>
    </lineage>
</organism>
<reference evidence="5" key="1">
    <citation type="journal article" date="2020" name="Fungal Divers.">
        <title>Resolving the Mortierellaceae phylogeny through synthesis of multi-gene phylogenetics and phylogenomics.</title>
        <authorList>
            <person name="Vandepol N."/>
            <person name="Liber J."/>
            <person name="Desiro A."/>
            <person name="Na H."/>
            <person name="Kennedy M."/>
            <person name="Barry K."/>
            <person name="Grigoriev I.V."/>
            <person name="Miller A.N."/>
            <person name="O'Donnell K."/>
            <person name="Stajich J.E."/>
            <person name="Bonito G."/>
        </authorList>
    </citation>
    <scope>NUCLEOTIDE SEQUENCE</scope>
    <source>
        <strain evidence="5">NVP1</strain>
    </source>
</reference>
<dbReference type="GO" id="GO:0016791">
    <property type="term" value="F:phosphatase activity"/>
    <property type="evidence" value="ECO:0007669"/>
    <property type="project" value="InterPro"/>
</dbReference>
<dbReference type="InterPro" id="IPR023214">
    <property type="entry name" value="HAD_sf"/>
</dbReference>
<dbReference type="EMBL" id="JAAAUY010000134">
    <property type="protein sequence ID" value="KAF9334708.1"/>
    <property type="molecule type" value="Genomic_DNA"/>
</dbReference>
<dbReference type="AlphaFoldDB" id="A0A9P5SRE7"/>
<evidence type="ECO:0000256" key="4">
    <source>
        <dbReference type="ARBA" id="ARBA00022842"/>
    </source>
</evidence>
<comment type="cofactor">
    <cofactor evidence="1">
        <name>Mg(2+)</name>
        <dbReference type="ChEBI" id="CHEBI:18420"/>
    </cofactor>
</comment>